<name>A0ABW0YMU8_9BACI</name>
<organism evidence="4 5">
    <name type="scientific">Thalassorhabdus alkalitolerans</name>
    <dbReference type="NCBI Taxonomy" id="2282697"/>
    <lineage>
        <taxon>Bacteria</taxon>
        <taxon>Bacillati</taxon>
        <taxon>Bacillota</taxon>
        <taxon>Bacilli</taxon>
        <taxon>Bacillales</taxon>
        <taxon>Bacillaceae</taxon>
        <taxon>Thalassorhabdus</taxon>
    </lineage>
</organism>
<proteinExistence type="inferred from homology"/>
<dbReference type="SUPFAM" id="SSF54285">
    <property type="entry name" value="MoaD/ThiS"/>
    <property type="match status" value="1"/>
</dbReference>
<evidence type="ECO:0000256" key="3">
    <source>
        <dbReference type="ARBA" id="ARBA00024247"/>
    </source>
</evidence>
<evidence type="ECO:0000313" key="5">
    <source>
        <dbReference type="Proteomes" id="UP001596142"/>
    </source>
</evidence>
<dbReference type="EMBL" id="JBHSOZ010000004">
    <property type="protein sequence ID" value="MFC5713091.1"/>
    <property type="molecule type" value="Genomic_DNA"/>
</dbReference>
<evidence type="ECO:0000256" key="1">
    <source>
        <dbReference type="ARBA" id="ARBA00022741"/>
    </source>
</evidence>
<reference evidence="5" key="1">
    <citation type="journal article" date="2019" name="Int. J. Syst. Evol. Microbiol.">
        <title>The Global Catalogue of Microorganisms (GCM) 10K type strain sequencing project: providing services to taxonomists for standard genome sequencing and annotation.</title>
        <authorList>
            <consortium name="The Broad Institute Genomics Platform"/>
            <consortium name="The Broad Institute Genome Sequencing Center for Infectious Disease"/>
            <person name="Wu L."/>
            <person name="Ma J."/>
        </authorList>
    </citation>
    <scope>NUCLEOTIDE SEQUENCE [LARGE SCALE GENOMIC DNA]</scope>
    <source>
        <strain evidence="5">CECT 7184</strain>
    </source>
</reference>
<dbReference type="Pfam" id="PF02597">
    <property type="entry name" value="ThiS"/>
    <property type="match status" value="1"/>
</dbReference>
<evidence type="ECO:0000313" key="4">
    <source>
        <dbReference type="EMBL" id="MFC5713091.1"/>
    </source>
</evidence>
<dbReference type="CDD" id="cd00754">
    <property type="entry name" value="Ubl_MoaD"/>
    <property type="match status" value="1"/>
</dbReference>
<keyword evidence="5" id="KW-1185">Reference proteome</keyword>
<sequence>MIKILLFARLQEVIGKDQVEVEKAGSTVSHLKEWLQEEYAVGPLENTMTAINEQYAYDDEVVQEGDTIAFIPPVSGG</sequence>
<dbReference type="Gene3D" id="3.10.20.30">
    <property type="match status" value="1"/>
</dbReference>
<dbReference type="NCBIfam" id="TIGR01682">
    <property type="entry name" value="moaD"/>
    <property type="match status" value="1"/>
</dbReference>
<dbReference type="Proteomes" id="UP001596142">
    <property type="component" value="Unassembled WGS sequence"/>
</dbReference>
<protein>
    <recommendedName>
        <fullName evidence="3">Molybdopterin synthase sulfur carrier subunit</fullName>
    </recommendedName>
</protein>
<comment type="similarity">
    <text evidence="2">Belongs to the MoaD family.</text>
</comment>
<evidence type="ECO:0000256" key="2">
    <source>
        <dbReference type="ARBA" id="ARBA00024200"/>
    </source>
</evidence>
<comment type="caution">
    <text evidence="4">The sequence shown here is derived from an EMBL/GenBank/DDBJ whole genome shotgun (WGS) entry which is preliminary data.</text>
</comment>
<gene>
    <name evidence="4" type="primary">moaD</name>
    <name evidence="4" type="ORF">ACFPU1_09875</name>
</gene>
<keyword evidence="1" id="KW-0547">Nucleotide-binding</keyword>
<dbReference type="RefSeq" id="WP_100397881.1">
    <property type="nucleotide sequence ID" value="NZ_JBHSOZ010000004.1"/>
</dbReference>
<dbReference type="InterPro" id="IPR012675">
    <property type="entry name" value="Beta-grasp_dom_sf"/>
</dbReference>
<dbReference type="InterPro" id="IPR016155">
    <property type="entry name" value="Mopterin_synth/thiamin_S_b"/>
</dbReference>
<dbReference type="PANTHER" id="PTHR33359">
    <property type="entry name" value="MOLYBDOPTERIN SYNTHASE SULFUR CARRIER SUBUNIT"/>
    <property type="match status" value="1"/>
</dbReference>
<dbReference type="InterPro" id="IPR044672">
    <property type="entry name" value="MOCS2A"/>
</dbReference>
<accession>A0ABW0YMU8</accession>
<dbReference type="InterPro" id="IPR003749">
    <property type="entry name" value="ThiS/MoaD-like"/>
</dbReference>
<dbReference type="PANTHER" id="PTHR33359:SF1">
    <property type="entry name" value="MOLYBDOPTERIN SYNTHASE SULFUR CARRIER SUBUNIT"/>
    <property type="match status" value="1"/>
</dbReference>